<dbReference type="EMBL" id="LR796308">
    <property type="protein sequence ID" value="CAB4135940.1"/>
    <property type="molecule type" value="Genomic_DNA"/>
</dbReference>
<sequence length="108" mass="12171">MEGYGRETLFTGGIYPRLNNRQGTVIPPMPKPPTITERKLGKHGAHGLCWSDGTIEIDSRLKGKKRLEVVCHEILHHLAPDWSESKVLHAGRIMGNALWKQGYRQTDS</sequence>
<organism evidence="1">
    <name type="scientific">uncultured Caudovirales phage</name>
    <dbReference type="NCBI Taxonomy" id="2100421"/>
    <lineage>
        <taxon>Viruses</taxon>
        <taxon>Duplodnaviria</taxon>
        <taxon>Heunggongvirae</taxon>
        <taxon>Uroviricota</taxon>
        <taxon>Caudoviricetes</taxon>
        <taxon>Peduoviridae</taxon>
        <taxon>Maltschvirus</taxon>
        <taxon>Maltschvirus maltsch</taxon>
    </lineage>
</organism>
<proteinExistence type="predicted"/>
<protein>
    <recommendedName>
        <fullName evidence="2">SprT-like</fullName>
    </recommendedName>
</protein>
<gene>
    <name evidence="1" type="ORF">UFOVP301_37</name>
</gene>
<accession>A0A6J5LSL3</accession>
<evidence type="ECO:0000313" key="1">
    <source>
        <dbReference type="EMBL" id="CAB4135940.1"/>
    </source>
</evidence>
<evidence type="ECO:0008006" key="2">
    <source>
        <dbReference type="Google" id="ProtNLM"/>
    </source>
</evidence>
<reference evidence="1" key="1">
    <citation type="submission" date="2020-04" db="EMBL/GenBank/DDBJ databases">
        <authorList>
            <person name="Chiriac C."/>
            <person name="Salcher M."/>
            <person name="Ghai R."/>
            <person name="Kavagutti S V."/>
        </authorList>
    </citation>
    <scope>NUCLEOTIDE SEQUENCE</scope>
</reference>
<name>A0A6J5LSL3_9CAUD</name>